<dbReference type="EMBL" id="AWGH01000008">
    <property type="protein sequence ID" value="ODN99500.1"/>
    <property type="molecule type" value="Genomic_DNA"/>
</dbReference>
<dbReference type="OrthoDB" id="9936937at2759"/>
<comment type="caution">
    <text evidence="4">The sequence shown here is derived from an EMBL/GenBank/DDBJ whole genome shotgun (WGS) entry which is preliminary data.</text>
</comment>
<reference evidence="4 5" key="1">
    <citation type="submission" date="2016-06" db="EMBL/GenBank/DDBJ databases">
        <title>Evolution of pathogenesis and genome organization in the Tremellales.</title>
        <authorList>
            <person name="Cuomo C."/>
            <person name="Litvintseva A."/>
            <person name="Heitman J."/>
            <person name="Chen Y."/>
            <person name="Sun S."/>
            <person name="Springer D."/>
            <person name="Dromer F."/>
            <person name="Young S."/>
            <person name="Zeng Q."/>
            <person name="Chapman S."/>
            <person name="Gujja S."/>
            <person name="Saif S."/>
            <person name="Birren B."/>
        </authorList>
    </citation>
    <scope>NUCLEOTIDE SEQUENCE [LARGE SCALE GENOMIC DNA]</scope>
    <source>
        <strain evidence="4 5">CBS 7118</strain>
    </source>
</reference>
<accession>A0A1E3JF43</accession>
<dbReference type="InterPro" id="IPR040554">
    <property type="entry name" value="KPWE_PEX14_dom"/>
</dbReference>
<feature type="domain" description="Peroxisomal membrane protein PEX14-like KPWE" evidence="2">
    <location>
        <begin position="132"/>
        <end position="177"/>
    </location>
</feature>
<proteinExistence type="predicted"/>
<keyword evidence="5" id="KW-1185">Reference proteome</keyword>
<feature type="compositionally biased region" description="Basic and acidic residues" evidence="1">
    <location>
        <begin position="150"/>
        <end position="160"/>
    </location>
</feature>
<feature type="domain" description="PEX14-like helix-turn-helix" evidence="3">
    <location>
        <begin position="26"/>
        <end position="94"/>
    </location>
</feature>
<dbReference type="AlphaFoldDB" id="A0A1E3JF43"/>
<gene>
    <name evidence="4" type="ORF">L198_03344</name>
</gene>
<name>A0A1E3JF43_9TREE</name>
<dbReference type="Pfam" id="PF17733">
    <property type="entry name" value="KPWE_dom"/>
    <property type="match status" value="1"/>
</dbReference>
<sequence>MNLPSNGESSRPYAYYSPPQPQDNNAVFEAFEAYSFNDDPEFRAGLPAVISAIRGQKMNPASIDEMLSRAQWFYFTRKRNVQIPWEAYVHYSRQPHSSPPRQIIPREGLRQLDSLAEARRMMSATCNVGNEGMSFEMLVRLIHEGRADEVPREDVPDGIHDGPPSQATMAHRPKPWESQTLLPDTSLTHSFFQPTPPSNTNTCSTPSTSGTASADPNAETTGLAYHGGVFDLTGMQGYGEISEEDLAMILGGEHNVDRAEGESKTDGWSWLQPP</sequence>
<organism evidence="4 5">
    <name type="scientific">Cryptococcus wingfieldii CBS 7118</name>
    <dbReference type="NCBI Taxonomy" id="1295528"/>
    <lineage>
        <taxon>Eukaryota</taxon>
        <taxon>Fungi</taxon>
        <taxon>Dikarya</taxon>
        <taxon>Basidiomycota</taxon>
        <taxon>Agaricomycotina</taxon>
        <taxon>Tremellomycetes</taxon>
        <taxon>Tremellales</taxon>
        <taxon>Cryptococcaceae</taxon>
        <taxon>Cryptococcus</taxon>
    </lineage>
</organism>
<feature type="region of interest" description="Disordered" evidence="1">
    <location>
        <begin position="150"/>
        <end position="172"/>
    </location>
</feature>
<evidence type="ECO:0000313" key="4">
    <source>
        <dbReference type="EMBL" id="ODN99500.1"/>
    </source>
</evidence>
<dbReference type="RefSeq" id="XP_019032577.1">
    <property type="nucleotide sequence ID" value="XM_019175474.1"/>
</dbReference>
<evidence type="ECO:0000256" key="1">
    <source>
        <dbReference type="SAM" id="MobiDB-lite"/>
    </source>
</evidence>
<dbReference type="PANTHER" id="PTHR36855">
    <property type="entry name" value="CHROMOSOME 10, WHOLE GENOME SHOTGUN SEQUENCE"/>
    <property type="match status" value="1"/>
</dbReference>
<dbReference type="PANTHER" id="PTHR36855:SF1">
    <property type="entry name" value="PEROXISOME MEMBRANE ANCHOR PROTEIN PEX14P N-TERMINAL DOMAIN-CONTAINING PROTEIN"/>
    <property type="match status" value="1"/>
</dbReference>
<dbReference type="Proteomes" id="UP000094819">
    <property type="component" value="Unassembled WGS sequence"/>
</dbReference>
<evidence type="ECO:0000313" key="5">
    <source>
        <dbReference type="Proteomes" id="UP000094819"/>
    </source>
</evidence>
<dbReference type="Pfam" id="PF25871">
    <property type="entry name" value="HTH_76"/>
    <property type="match status" value="1"/>
</dbReference>
<dbReference type="GeneID" id="30192557"/>
<evidence type="ECO:0000259" key="2">
    <source>
        <dbReference type="Pfam" id="PF17733"/>
    </source>
</evidence>
<protein>
    <submittedName>
        <fullName evidence="4">Uncharacterized protein</fullName>
    </submittedName>
</protein>
<dbReference type="InterPro" id="IPR058841">
    <property type="entry name" value="HTH_76"/>
</dbReference>
<feature type="region of interest" description="Disordered" evidence="1">
    <location>
        <begin position="187"/>
        <end position="217"/>
    </location>
</feature>
<feature type="compositionally biased region" description="Low complexity" evidence="1">
    <location>
        <begin position="198"/>
        <end position="211"/>
    </location>
</feature>
<evidence type="ECO:0000259" key="3">
    <source>
        <dbReference type="Pfam" id="PF25871"/>
    </source>
</evidence>